<feature type="transmembrane region" description="Helical" evidence="1">
    <location>
        <begin position="20"/>
        <end position="39"/>
    </location>
</feature>
<gene>
    <name evidence="2" type="ORF">B296_00040409</name>
</gene>
<sequence>MDPTRGQCGTDQWEGLHPPLVAGGWLVGVIFVGAAALYLPSAISISGSHNGSHAGPIRYRPMGRALSSFGWGRIFVGAGPLPSQEYHYGPTQWVPQGANGNDSIVPWLGVGFVGVVFFLPPQRNDFGPNIMAGPMRYGPMERAPSSFWWLGEDSRAGRFPTWISPTAD</sequence>
<dbReference type="EMBL" id="AMZH03018782">
    <property type="protein sequence ID" value="RRT41184.1"/>
    <property type="molecule type" value="Genomic_DNA"/>
</dbReference>
<evidence type="ECO:0000313" key="3">
    <source>
        <dbReference type="Proteomes" id="UP000287651"/>
    </source>
</evidence>
<reference evidence="2 3" key="1">
    <citation type="journal article" date="2014" name="Agronomy (Basel)">
        <title>A Draft Genome Sequence for Ensete ventricosum, the Drought-Tolerant Tree Against Hunger.</title>
        <authorList>
            <person name="Harrison J."/>
            <person name="Moore K.A."/>
            <person name="Paszkiewicz K."/>
            <person name="Jones T."/>
            <person name="Grant M."/>
            <person name="Ambacheew D."/>
            <person name="Muzemil S."/>
            <person name="Studholme D.J."/>
        </authorList>
    </citation>
    <scope>NUCLEOTIDE SEQUENCE [LARGE SCALE GENOMIC DNA]</scope>
</reference>
<organism evidence="2 3">
    <name type="scientific">Ensete ventricosum</name>
    <name type="common">Abyssinian banana</name>
    <name type="synonym">Musa ensete</name>
    <dbReference type="NCBI Taxonomy" id="4639"/>
    <lineage>
        <taxon>Eukaryota</taxon>
        <taxon>Viridiplantae</taxon>
        <taxon>Streptophyta</taxon>
        <taxon>Embryophyta</taxon>
        <taxon>Tracheophyta</taxon>
        <taxon>Spermatophyta</taxon>
        <taxon>Magnoliopsida</taxon>
        <taxon>Liliopsida</taxon>
        <taxon>Zingiberales</taxon>
        <taxon>Musaceae</taxon>
        <taxon>Ensete</taxon>
    </lineage>
</organism>
<dbReference type="AlphaFoldDB" id="A0A426XNZ5"/>
<accession>A0A426XNZ5</accession>
<keyword evidence="1" id="KW-0472">Membrane</keyword>
<name>A0A426XNZ5_ENSVE</name>
<keyword evidence="1" id="KW-1133">Transmembrane helix</keyword>
<evidence type="ECO:0000313" key="2">
    <source>
        <dbReference type="EMBL" id="RRT41184.1"/>
    </source>
</evidence>
<evidence type="ECO:0000256" key="1">
    <source>
        <dbReference type="SAM" id="Phobius"/>
    </source>
</evidence>
<proteinExistence type="predicted"/>
<protein>
    <submittedName>
        <fullName evidence="2">Uncharacterized protein</fullName>
    </submittedName>
</protein>
<feature type="non-terminal residue" evidence="2">
    <location>
        <position position="168"/>
    </location>
</feature>
<dbReference type="Proteomes" id="UP000287651">
    <property type="component" value="Unassembled WGS sequence"/>
</dbReference>
<comment type="caution">
    <text evidence="2">The sequence shown here is derived from an EMBL/GenBank/DDBJ whole genome shotgun (WGS) entry which is preliminary data.</text>
</comment>
<keyword evidence="1" id="KW-0812">Transmembrane</keyword>